<evidence type="ECO:0000256" key="6">
    <source>
        <dbReference type="SAM" id="MobiDB-lite"/>
    </source>
</evidence>
<feature type="transmembrane region" description="Helical" evidence="7">
    <location>
        <begin position="328"/>
        <end position="347"/>
    </location>
</feature>
<dbReference type="SUPFAM" id="SSF103473">
    <property type="entry name" value="MFS general substrate transporter"/>
    <property type="match status" value="1"/>
</dbReference>
<evidence type="ECO:0000256" key="1">
    <source>
        <dbReference type="ARBA" id="ARBA00004141"/>
    </source>
</evidence>
<keyword evidence="9" id="KW-1185">Reference proteome</keyword>
<dbReference type="PANTHER" id="PTHR23504">
    <property type="entry name" value="MAJOR FACILITATOR SUPERFAMILY DOMAIN-CONTAINING PROTEIN 10"/>
    <property type="match status" value="1"/>
</dbReference>
<keyword evidence="4 7" id="KW-1133">Transmembrane helix</keyword>
<proteinExistence type="predicted"/>
<evidence type="ECO:0000313" key="8">
    <source>
        <dbReference type="EMBL" id="CZT49217.1"/>
    </source>
</evidence>
<feature type="transmembrane region" description="Helical" evidence="7">
    <location>
        <begin position="165"/>
        <end position="185"/>
    </location>
</feature>
<dbReference type="Proteomes" id="UP000177625">
    <property type="component" value="Unassembled WGS sequence"/>
</dbReference>
<dbReference type="InterPro" id="IPR036259">
    <property type="entry name" value="MFS_trans_sf"/>
</dbReference>
<comment type="subcellular location">
    <subcellularLocation>
        <location evidence="1">Membrane</location>
        <topology evidence="1">Multi-pass membrane protein</topology>
    </subcellularLocation>
</comment>
<sequence>MAATLSTLLSPIMGGQLANLANTYPERFGNNSFLKKFPYEPPALVNASMLFMTFLAIFFFLEETHPQKKSGRDIGLVISKKLVSCFKRRQEGSSYKSLDDEDSTEMEDVPFIKSEDGDVEDSDNSGDEYDERKGGKKESRSISPIPPKSTAPPILPLRRIFTQRFVLMLMVSAIHDCHIGAYTILWTNFLSDPPAKGAHDSLPFRFSGGPGMTPSEIGLTLSIIGVCGLPIQFLVYPKVIHKLGALRAWRLFMRGLPIIYSVAPFVALVSKLTKSNTSEHGQPPAVWLLIALIQVTLIFCAVFVTPTAIMLVRLACPHPSALARTNSISYVASGAFRATGASIGALIYSYGTSHSMTGLAFWVAAAVAVCVCCLAMACKEGDGHEIWLDGDEE</sequence>
<accession>A0A1E1MJG6</accession>
<feature type="compositionally biased region" description="Acidic residues" evidence="6">
    <location>
        <begin position="99"/>
        <end position="108"/>
    </location>
</feature>
<evidence type="ECO:0000256" key="5">
    <source>
        <dbReference type="ARBA" id="ARBA00023136"/>
    </source>
</evidence>
<protein>
    <submittedName>
        <fullName evidence="8">Uncharacterized protein</fullName>
    </submittedName>
</protein>
<keyword evidence="3 7" id="KW-0812">Transmembrane</keyword>
<evidence type="ECO:0000313" key="9">
    <source>
        <dbReference type="Proteomes" id="UP000177625"/>
    </source>
</evidence>
<evidence type="ECO:0000256" key="4">
    <source>
        <dbReference type="ARBA" id="ARBA00022989"/>
    </source>
</evidence>
<evidence type="ECO:0000256" key="2">
    <source>
        <dbReference type="ARBA" id="ARBA00022448"/>
    </source>
</evidence>
<feature type="transmembrane region" description="Helical" evidence="7">
    <location>
        <begin position="217"/>
        <end position="236"/>
    </location>
</feature>
<feature type="compositionally biased region" description="Basic and acidic residues" evidence="6">
    <location>
        <begin position="130"/>
        <end position="140"/>
    </location>
</feature>
<dbReference type="Gene3D" id="1.20.1250.20">
    <property type="entry name" value="MFS general substrate transporter like domains"/>
    <property type="match status" value="1"/>
</dbReference>
<feature type="region of interest" description="Disordered" evidence="6">
    <location>
        <begin position="94"/>
        <end position="150"/>
    </location>
</feature>
<evidence type="ECO:0000256" key="3">
    <source>
        <dbReference type="ARBA" id="ARBA00022692"/>
    </source>
</evidence>
<name>A0A1E1MJG6_RHYSE</name>
<feature type="transmembrane region" description="Helical" evidence="7">
    <location>
        <begin position="359"/>
        <end position="378"/>
    </location>
</feature>
<dbReference type="AlphaFoldDB" id="A0A1E1MJG6"/>
<organism evidence="8 9">
    <name type="scientific">Rhynchosporium secalis</name>
    <name type="common">Barley scald fungus</name>
    <dbReference type="NCBI Taxonomy" id="38038"/>
    <lineage>
        <taxon>Eukaryota</taxon>
        <taxon>Fungi</taxon>
        <taxon>Dikarya</taxon>
        <taxon>Ascomycota</taxon>
        <taxon>Pezizomycotina</taxon>
        <taxon>Leotiomycetes</taxon>
        <taxon>Helotiales</taxon>
        <taxon>Ploettnerulaceae</taxon>
        <taxon>Rhynchosporium</taxon>
    </lineage>
</organism>
<feature type="compositionally biased region" description="Acidic residues" evidence="6">
    <location>
        <begin position="117"/>
        <end position="129"/>
    </location>
</feature>
<keyword evidence="2" id="KW-0813">Transport</keyword>
<evidence type="ECO:0000256" key="7">
    <source>
        <dbReference type="SAM" id="Phobius"/>
    </source>
</evidence>
<dbReference type="GO" id="GO:0016020">
    <property type="term" value="C:membrane"/>
    <property type="evidence" value="ECO:0007669"/>
    <property type="project" value="UniProtKB-SubCell"/>
</dbReference>
<feature type="transmembrane region" description="Helical" evidence="7">
    <location>
        <begin position="248"/>
        <end position="267"/>
    </location>
</feature>
<reference evidence="9" key="1">
    <citation type="submission" date="2016-03" db="EMBL/GenBank/DDBJ databases">
        <authorList>
            <person name="Guldener U."/>
        </authorList>
    </citation>
    <scope>NUCLEOTIDE SEQUENCE [LARGE SCALE GENOMIC DNA]</scope>
</reference>
<feature type="transmembrane region" description="Helical" evidence="7">
    <location>
        <begin position="287"/>
        <end position="316"/>
    </location>
</feature>
<dbReference type="EMBL" id="FJVC01000370">
    <property type="protein sequence ID" value="CZT49217.1"/>
    <property type="molecule type" value="Genomic_DNA"/>
</dbReference>
<keyword evidence="5 7" id="KW-0472">Membrane</keyword>
<dbReference type="PANTHER" id="PTHR23504:SF6">
    <property type="entry name" value="MULTIDRUG TRANSPORTER, PUTATIVE (AFU_ORTHOLOGUE AFUA_4G08740)-RELATED"/>
    <property type="match status" value="1"/>
</dbReference>
<gene>
    <name evidence="8" type="ORF">RSE6_10023</name>
</gene>
<feature type="transmembrane region" description="Helical" evidence="7">
    <location>
        <begin position="44"/>
        <end position="61"/>
    </location>
</feature>